<dbReference type="PANTHER" id="PTHR43711">
    <property type="entry name" value="TWO-COMPONENT HISTIDINE KINASE"/>
    <property type="match status" value="1"/>
</dbReference>
<name>H1DKW2_9BACT</name>
<evidence type="ECO:0000256" key="4">
    <source>
        <dbReference type="ARBA" id="ARBA00022777"/>
    </source>
</evidence>
<dbReference type="InterPro" id="IPR003661">
    <property type="entry name" value="HisK_dim/P_dom"/>
</dbReference>
<dbReference type="AlphaFoldDB" id="H1DKW2"/>
<evidence type="ECO:0000256" key="6">
    <source>
        <dbReference type="SAM" id="Phobius"/>
    </source>
</evidence>
<evidence type="ECO:0000313" key="8">
    <source>
        <dbReference type="EMBL" id="EHP45257.1"/>
    </source>
</evidence>
<comment type="caution">
    <text evidence="8">The sequence shown here is derived from an EMBL/GenBank/DDBJ whole genome shotgun (WGS) entry which is preliminary data.</text>
</comment>
<dbReference type="PATRIC" id="fig|742817.3.peg.3099"/>
<feature type="domain" description="Signal transduction histidine kinase dimerisation/phosphoacceptor" evidence="7">
    <location>
        <begin position="88"/>
        <end position="154"/>
    </location>
</feature>
<dbReference type="EMBL" id="ADMC01000033">
    <property type="protein sequence ID" value="EHP45257.1"/>
    <property type="molecule type" value="Genomic_DNA"/>
</dbReference>
<reference evidence="8 9" key="1">
    <citation type="submission" date="2012-01" db="EMBL/GenBank/DDBJ databases">
        <title>The Genome Sequence of Odoribacter laneus YIT 12061.</title>
        <authorList>
            <consortium name="The Broad Institute Genome Sequencing Platform"/>
            <person name="Earl A."/>
            <person name="Ward D."/>
            <person name="Feldgarden M."/>
            <person name="Gevers D."/>
            <person name="Morotomi M."/>
            <person name="Young S.K."/>
            <person name="Zeng Q."/>
            <person name="Gargeya S."/>
            <person name="Fitzgerald M."/>
            <person name="Haas B."/>
            <person name="Abouelleil A."/>
            <person name="Alvarado L."/>
            <person name="Arachchi H.M."/>
            <person name="Berlin A."/>
            <person name="Chapman S.B."/>
            <person name="Gearin G."/>
            <person name="Goldberg J."/>
            <person name="Griggs A."/>
            <person name="Gujja S."/>
            <person name="Hansen M."/>
            <person name="Heiman D."/>
            <person name="Howarth C."/>
            <person name="Larimer J."/>
            <person name="Lui A."/>
            <person name="MacDonald P.J.P."/>
            <person name="McCowen C."/>
            <person name="Montmayeur A."/>
            <person name="Murphy C."/>
            <person name="Neiman D."/>
            <person name="Pearson M."/>
            <person name="Priest M."/>
            <person name="Roberts A."/>
            <person name="Saif S."/>
            <person name="Shea T."/>
            <person name="Sisk P."/>
            <person name="Stolte C."/>
            <person name="Sykes S."/>
            <person name="Wortman J."/>
            <person name="Nusbaum C."/>
            <person name="Birren B."/>
        </authorList>
    </citation>
    <scope>NUCLEOTIDE SEQUENCE [LARGE SCALE GENOMIC DNA]</scope>
    <source>
        <strain evidence="8 9">YIT 12061</strain>
    </source>
</reference>
<evidence type="ECO:0000259" key="7">
    <source>
        <dbReference type="SMART" id="SM00388"/>
    </source>
</evidence>
<evidence type="ECO:0000256" key="5">
    <source>
        <dbReference type="ARBA" id="ARBA00023012"/>
    </source>
</evidence>
<accession>H1DKW2</accession>
<dbReference type="eggNOG" id="COG2205">
    <property type="taxonomic scope" value="Bacteria"/>
</dbReference>
<keyword evidence="5" id="KW-0902">Two-component regulatory system</keyword>
<evidence type="ECO:0000313" key="9">
    <source>
        <dbReference type="Proteomes" id="UP000004892"/>
    </source>
</evidence>
<dbReference type="InterPro" id="IPR050736">
    <property type="entry name" value="Sensor_HK_Regulatory"/>
</dbReference>
<dbReference type="GO" id="GO:0000155">
    <property type="term" value="F:phosphorelay sensor kinase activity"/>
    <property type="evidence" value="ECO:0007669"/>
    <property type="project" value="InterPro"/>
</dbReference>
<proteinExistence type="predicted"/>
<keyword evidence="4" id="KW-0418">Kinase</keyword>
<dbReference type="Proteomes" id="UP000004892">
    <property type="component" value="Unassembled WGS sequence"/>
</dbReference>
<evidence type="ECO:0000256" key="1">
    <source>
        <dbReference type="ARBA" id="ARBA00000085"/>
    </source>
</evidence>
<dbReference type="Pfam" id="PF00512">
    <property type="entry name" value="HisKA"/>
    <property type="match status" value="1"/>
</dbReference>
<dbReference type="CDD" id="cd00082">
    <property type="entry name" value="HisKA"/>
    <property type="match status" value="1"/>
</dbReference>
<dbReference type="GeneID" id="98070678"/>
<keyword evidence="6" id="KW-1133">Transmembrane helix</keyword>
<dbReference type="RefSeq" id="WP_009138041.1">
    <property type="nucleotide sequence ID" value="NZ_JH594598.1"/>
</dbReference>
<protein>
    <recommendedName>
        <fullName evidence="2">histidine kinase</fullName>
        <ecNumber evidence="2">2.7.13.3</ecNumber>
    </recommendedName>
</protein>
<dbReference type="SMART" id="SM00388">
    <property type="entry name" value="HisKA"/>
    <property type="match status" value="1"/>
</dbReference>
<dbReference type="PANTHER" id="PTHR43711:SF26">
    <property type="entry name" value="SENSOR HISTIDINE KINASE RCSC"/>
    <property type="match status" value="1"/>
</dbReference>
<keyword evidence="6" id="KW-0812">Transmembrane</keyword>
<gene>
    <name evidence="8" type="ORF">HMPREF9449_02898</name>
</gene>
<feature type="transmembrane region" description="Helical" evidence="6">
    <location>
        <begin position="42"/>
        <end position="63"/>
    </location>
</feature>
<keyword evidence="9" id="KW-1185">Reference proteome</keyword>
<keyword evidence="3" id="KW-0808">Transferase</keyword>
<dbReference type="Gene3D" id="1.10.287.130">
    <property type="match status" value="1"/>
</dbReference>
<dbReference type="STRING" id="742817.HMPREF9449_02898"/>
<dbReference type="EC" id="2.7.13.3" evidence="2"/>
<evidence type="ECO:0000256" key="2">
    <source>
        <dbReference type="ARBA" id="ARBA00012438"/>
    </source>
</evidence>
<evidence type="ECO:0000256" key="3">
    <source>
        <dbReference type="ARBA" id="ARBA00022679"/>
    </source>
</evidence>
<dbReference type="InterPro" id="IPR036097">
    <property type="entry name" value="HisK_dim/P_sf"/>
</dbReference>
<comment type="catalytic activity">
    <reaction evidence="1">
        <text>ATP + protein L-histidine = ADP + protein N-phospho-L-histidine.</text>
        <dbReference type="EC" id="2.7.13.3"/>
    </reaction>
</comment>
<keyword evidence="6" id="KW-0472">Membrane</keyword>
<sequence length="207" mass="23828">MHIADSLQRKEQLKTIGELQVSDEMDKLKLSKARLSSRNHTIALISAITLLCLLIGFALYLYLNLKRTQKLHNKLLQQREKALKSEKQKNAFINSICHEVRTPPNSISGFTALIVEDLETTGYQNEYNEIIQESCDHLTNLLDDMLEVAYLENLNKDLPTDLVDINKLCKQEMEAIQKSILRKKSFINFTYHPSSSLFVLMQNIFPC</sequence>
<dbReference type="SUPFAM" id="SSF47384">
    <property type="entry name" value="Homodimeric domain of signal transducing histidine kinase"/>
    <property type="match status" value="1"/>
</dbReference>
<dbReference type="HOGENOM" id="CLU_1325247_0_0_10"/>
<organism evidence="8 9">
    <name type="scientific">Odoribacter laneus YIT 12061</name>
    <dbReference type="NCBI Taxonomy" id="742817"/>
    <lineage>
        <taxon>Bacteria</taxon>
        <taxon>Pseudomonadati</taxon>
        <taxon>Bacteroidota</taxon>
        <taxon>Bacteroidia</taxon>
        <taxon>Bacteroidales</taxon>
        <taxon>Odoribacteraceae</taxon>
        <taxon>Odoribacter</taxon>
    </lineage>
</organism>